<reference evidence="9" key="1">
    <citation type="submission" date="2025-08" db="UniProtKB">
        <authorList>
            <consortium name="Ensembl"/>
        </authorList>
    </citation>
    <scope>IDENTIFICATION</scope>
</reference>
<feature type="compositionally biased region" description="Basic and acidic residues" evidence="7">
    <location>
        <begin position="400"/>
        <end position="412"/>
    </location>
</feature>
<feature type="compositionally biased region" description="Basic and acidic residues" evidence="7">
    <location>
        <begin position="476"/>
        <end position="492"/>
    </location>
</feature>
<dbReference type="InterPro" id="IPR043151">
    <property type="entry name" value="BAH_sf"/>
</dbReference>
<keyword evidence="3" id="KW-0238">DNA-binding</keyword>
<feature type="region of interest" description="Disordered" evidence="7">
    <location>
        <begin position="476"/>
        <end position="514"/>
    </location>
</feature>
<feature type="domain" description="ARID" evidence="8">
    <location>
        <begin position="266"/>
        <end position="358"/>
    </location>
</feature>
<keyword evidence="4" id="KW-0010">Activator</keyword>
<evidence type="ECO:0000256" key="3">
    <source>
        <dbReference type="ARBA" id="ARBA00023125"/>
    </source>
</evidence>
<evidence type="ECO:0000313" key="10">
    <source>
        <dbReference type="Proteomes" id="UP000694388"/>
    </source>
</evidence>
<dbReference type="SUPFAM" id="SSF46774">
    <property type="entry name" value="ARID-like"/>
    <property type="match status" value="1"/>
</dbReference>
<dbReference type="PROSITE" id="PS51011">
    <property type="entry name" value="ARID"/>
    <property type="match status" value="1"/>
</dbReference>
<dbReference type="InterPro" id="IPR051232">
    <property type="entry name" value="ARID/SWI1_ChromRemod"/>
</dbReference>
<evidence type="ECO:0000256" key="6">
    <source>
        <dbReference type="ARBA" id="ARBA00023242"/>
    </source>
</evidence>
<sequence length="776" mass="85624">MEPSAEWQDTACGTHGSHVFYKACLLAGRSLSLGQFVPVRCQPTEPRCLAELRLFWEDRSRGDVLACSRLYFLPQDTPGGRSWEHGEDEVLAVEERVVVRLQDLLQWVKWAETPAWTQGFSVPGWPSQNLSLLDRCSILMFSHTPDPPAIPRVMVVSYSRYCRVLAIAARLRSTLACPCDKSSETLLRALGGGSLPEPGTRLLYCRNTFRHGHLADNPSICNGLVCARTCRSFTLACPYVRARTCKPPQKNNNKKLSNNYTEDDVGMEETAFLERLYAFMRDRGSPIERLPHLGFKQIDLWIMFKTTQRLGGYDAVTEQRLWKAVYDKLGGDPSSTSAATCTRRHYERLVLPYERHLKGEEDKPLPLPKPRRRCADTASDSTDSRKRSLESPRPPLEVGFQEKKKKEPQSIKKSSVKVDKLIEIGGGLAHAVCKSPSLQPLNVLEKLAQCPQGLRYTSWGSGDVGVKIELSEEFENAKESDTDVQSKTESNELSRGGVHGVFRSAPEQGDKLGGGISLEGPKIERPWEAEVHSTDSVVPVTAQSSTSGSVHASKLNSQVSMTQKDMNSKKTPLVLAHAQISNAEILQPHSTVQVSLAETKMLDQAAMVEGWRAGGTWEGGPIGLDTGLAKLTAGYLHQQACDHLVTANNRIRPSGEALRFSSVLPTPVVLSAAQRPILPYFPSLYKDGLPSTEVSHSEKEKTLSQSACTSTDSKLKGSIAGQSQVPIDYPYAAHLYAHLARMPLFPSGYYNLGSQEGLHRFPYDATPSSPHTGSKM</sequence>
<keyword evidence="5" id="KW-0804">Transcription</keyword>
<dbReference type="PANTHER" id="PTHR13964:SF44">
    <property type="entry name" value="ARID DOMAIN-CONTAINING PROTEIN"/>
    <property type="match status" value="1"/>
</dbReference>
<evidence type="ECO:0000259" key="8">
    <source>
        <dbReference type="PROSITE" id="PS51011"/>
    </source>
</evidence>
<reference evidence="9" key="2">
    <citation type="submission" date="2025-09" db="UniProtKB">
        <authorList>
            <consortium name="Ensembl"/>
        </authorList>
    </citation>
    <scope>IDENTIFICATION</scope>
</reference>
<keyword evidence="2" id="KW-0805">Transcription regulation</keyword>
<dbReference type="SMART" id="SM01014">
    <property type="entry name" value="ARID"/>
    <property type="match status" value="1"/>
</dbReference>
<comment type="subcellular location">
    <subcellularLocation>
        <location evidence="1">Nucleus</location>
    </subcellularLocation>
</comment>
<dbReference type="AlphaFoldDB" id="A0A8C4QE60"/>
<dbReference type="GO" id="GO:0006357">
    <property type="term" value="P:regulation of transcription by RNA polymerase II"/>
    <property type="evidence" value="ECO:0007669"/>
    <property type="project" value="TreeGrafter"/>
</dbReference>
<dbReference type="Gene3D" id="1.10.150.60">
    <property type="entry name" value="ARID DNA-binding domain"/>
    <property type="match status" value="1"/>
</dbReference>
<accession>A0A8C4QE60</accession>
<evidence type="ECO:0000256" key="7">
    <source>
        <dbReference type="SAM" id="MobiDB-lite"/>
    </source>
</evidence>
<dbReference type="SMART" id="SM00501">
    <property type="entry name" value="BRIGHT"/>
    <property type="match status" value="1"/>
</dbReference>
<dbReference type="InterPro" id="IPR036431">
    <property type="entry name" value="ARID_dom_sf"/>
</dbReference>
<feature type="region of interest" description="Disordered" evidence="7">
    <location>
        <begin position="359"/>
        <end position="412"/>
    </location>
</feature>
<dbReference type="CDD" id="cd16869">
    <property type="entry name" value="ARID_ARID5"/>
    <property type="match status" value="1"/>
</dbReference>
<evidence type="ECO:0000256" key="1">
    <source>
        <dbReference type="ARBA" id="ARBA00004123"/>
    </source>
</evidence>
<organism evidence="9 10">
    <name type="scientific">Eptatretus burgeri</name>
    <name type="common">Inshore hagfish</name>
    <dbReference type="NCBI Taxonomy" id="7764"/>
    <lineage>
        <taxon>Eukaryota</taxon>
        <taxon>Metazoa</taxon>
        <taxon>Chordata</taxon>
        <taxon>Craniata</taxon>
        <taxon>Vertebrata</taxon>
        <taxon>Cyclostomata</taxon>
        <taxon>Myxini</taxon>
        <taxon>Myxiniformes</taxon>
        <taxon>Myxinidae</taxon>
        <taxon>Eptatretinae</taxon>
        <taxon>Eptatretus</taxon>
    </lineage>
</organism>
<evidence type="ECO:0000256" key="4">
    <source>
        <dbReference type="ARBA" id="ARBA00023159"/>
    </source>
</evidence>
<dbReference type="Gene3D" id="2.30.30.490">
    <property type="match status" value="1"/>
</dbReference>
<dbReference type="GO" id="GO:0000976">
    <property type="term" value="F:transcription cis-regulatory region binding"/>
    <property type="evidence" value="ECO:0007669"/>
    <property type="project" value="TreeGrafter"/>
</dbReference>
<dbReference type="PANTHER" id="PTHR13964">
    <property type="entry name" value="RBP-RELATED"/>
    <property type="match status" value="1"/>
</dbReference>
<dbReference type="Proteomes" id="UP000694388">
    <property type="component" value="Unplaced"/>
</dbReference>
<evidence type="ECO:0000256" key="2">
    <source>
        <dbReference type="ARBA" id="ARBA00023015"/>
    </source>
</evidence>
<protein>
    <recommendedName>
        <fullName evidence="8">ARID domain-containing protein</fullName>
    </recommendedName>
</protein>
<dbReference type="InterPro" id="IPR001606">
    <property type="entry name" value="ARID_dom"/>
</dbReference>
<keyword evidence="6" id="KW-0539">Nucleus</keyword>
<proteinExistence type="predicted"/>
<dbReference type="Pfam" id="PF01388">
    <property type="entry name" value="ARID"/>
    <property type="match status" value="1"/>
</dbReference>
<name>A0A8C4QE60_EPTBU</name>
<evidence type="ECO:0000313" key="9">
    <source>
        <dbReference type="Ensembl" id="ENSEBUP00000014116.1"/>
    </source>
</evidence>
<dbReference type="Ensembl" id="ENSEBUT00000014692.1">
    <property type="protein sequence ID" value="ENSEBUP00000014116.1"/>
    <property type="gene ID" value="ENSEBUG00000008889.1"/>
</dbReference>
<dbReference type="FunFam" id="1.10.150.60:FF:000004">
    <property type="entry name" value="AT-rich interactive domain-containing protein 5B"/>
    <property type="match status" value="1"/>
</dbReference>
<dbReference type="GeneTree" id="ENSGT00940000163584"/>
<dbReference type="GO" id="GO:0005634">
    <property type="term" value="C:nucleus"/>
    <property type="evidence" value="ECO:0007669"/>
    <property type="project" value="UniProtKB-SubCell"/>
</dbReference>
<evidence type="ECO:0000256" key="5">
    <source>
        <dbReference type="ARBA" id="ARBA00023163"/>
    </source>
</evidence>
<keyword evidence="10" id="KW-1185">Reference proteome</keyword>